<feature type="binding site" evidence="10">
    <location>
        <begin position="223"/>
        <end position="228"/>
    </location>
    <ligand>
        <name>ATP</name>
        <dbReference type="ChEBI" id="CHEBI:30616"/>
    </ligand>
</feature>
<feature type="binding site" evidence="10">
    <location>
        <position position="286"/>
    </location>
    <ligand>
        <name>K(+)</name>
        <dbReference type="ChEBI" id="CHEBI:29103"/>
    </ligand>
</feature>
<feature type="active site" description="Proton acceptor" evidence="10">
    <location>
        <position position="256"/>
    </location>
</feature>
<feature type="binding site" evidence="10">
    <location>
        <position position="185"/>
    </location>
    <ligand>
        <name>ATP</name>
        <dbReference type="ChEBI" id="CHEBI:30616"/>
    </ligand>
</feature>
<dbReference type="InterPro" id="IPR002173">
    <property type="entry name" value="Carboh/pur_kinase_PfkB_CS"/>
</dbReference>
<comment type="caution">
    <text evidence="11">The sequence shown here is derived from an EMBL/GenBank/DDBJ whole genome shotgun (WGS) entry which is preliminary data.</text>
</comment>
<dbReference type="AlphaFoldDB" id="A0A1B3PZY0"/>
<keyword evidence="10" id="KW-0963">Cytoplasm</keyword>
<keyword evidence="3 10" id="KW-0479">Metal-binding</keyword>
<keyword evidence="7 10" id="KW-0460">Magnesium</keyword>
<evidence type="ECO:0000256" key="9">
    <source>
        <dbReference type="ARBA" id="ARBA00023277"/>
    </source>
</evidence>
<feature type="binding site" evidence="10">
    <location>
        <position position="289"/>
    </location>
    <ligand>
        <name>K(+)</name>
        <dbReference type="ChEBI" id="CHEBI:29103"/>
    </ligand>
</feature>
<feature type="site" description="Important for substrate specificity" evidence="10">
    <location>
        <position position="10"/>
    </location>
</feature>
<dbReference type="GO" id="GO:0005524">
    <property type="term" value="F:ATP binding"/>
    <property type="evidence" value="ECO:0007669"/>
    <property type="project" value="UniProtKB-UniRule"/>
</dbReference>
<dbReference type="HAMAP" id="MF_01987">
    <property type="entry name" value="Ribokinase"/>
    <property type="match status" value="1"/>
</dbReference>
<name>A0A1B3PZY0_9ACTN</name>
<dbReference type="STRING" id="33010.BFS79_07245"/>
<comment type="cofactor">
    <cofactor evidence="10">
        <name>Mg(2+)</name>
        <dbReference type="ChEBI" id="CHEBI:18420"/>
    </cofactor>
</comment>
<keyword evidence="5 10" id="KW-0418">Kinase</keyword>
<keyword evidence="4 10" id="KW-0547">Nucleotide-binding</keyword>
<comment type="subcellular location">
    <subcellularLocation>
        <location evidence="10">Cytoplasm</location>
    </subcellularLocation>
</comment>
<dbReference type="EC" id="2.7.1.229" evidence="10"/>
<evidence type="ECO:0000256" key="5">
    <source>
        <dbReference type="ARBA" id="ARBA00022777"/>
    </source>
</evidence>
<dbReference type="OrthoDB" id="9775849at2"/>
<evidence type="ECO:0000256" key="4">
    <source>
        <dbReference type="ARBA" id="ARBA00022741"/>
    </source>
</evidence>
<dbReference type="CDD" id="cd01174">
    <property type="entry name" value="ribokinase"/>
    <property type="match status" value="1"/>
</dbReference>
<dbReference type="RefSeq" id="WP_069102164.1">
    <property type="nucleotide sequence ID" value="NZ_CP016954.1"/>
</dbReference>
<feature type="binding site" evidence="10">
    <location>
        <begin position="255"/>
        <end position="256"/>
    </location>
    <ligand>
        <name>ATP</name>
        <dbReference type="ChEBI" id="CHEBI:30616"/>
    </ligand>
</feature>
<feature type="binding site" evidence="10">
    <location>
        <position position="291"/>
    </location>
    <ligand>
        <name>K(+)</name>
        <dbReference type="ChEBI" id="CHEBI:29103"/>
    </ligand>
</feature>
<feature type="binding site" evidence="10">
    <location>
        <position position="250"/>
    </location>
    <ligand>
        <name>K(+)</name>
        <dbReference type="ChEBI" id="CHEBI:29103"/>
    </ligand>
</feature>
<keyword evidence="9 10" id="KW-0119">Carbohydrate metabolism</keyword>
<dbReference type="EMBL" id="NOWI01000001">
    <property type="protein sequence ID" value="RFT46961.1"/>
    <property type="molecule type" value="Genomic_DNA"/>
</dbReference>
<keyword evidence="8 10" id="KW-0630">Potassium</keyword>
<feature type="binding site" evidence="10">
    <location>
        <position position="295"/>
    </location>
    <ligand>
        <name>K(+)</name>
        <dbReference type="ChEBI" id="CHEBI:29103"/>
    </ligand>
</feature>
<dbReference type="InterPro" id="IPR011611">
    <property type="entry name" value="PfkB_dom"/>
</dbReference>
<dbReference type="PROSITE" id="PS00584">
    <property type="entry name" value="PFKB_KINASES_2"/>
    <property type="match status" value="1"/>
</dbReference>
<evidence type="ECO:0000313" key="12">
    <source>
        <dbReference type="Proteomes" id="UP000259211"/>
    </source>
</evidence>
<dbReference type="GO" id="GO:0004747">
    <property type="term" value="F:ribokinase activity"/>
    <property type="evidence" value="ECO:0007669"/>
    <property type="project" value="InterPro"/>
</dbReference>
<feature type="binding site" evidence="10">
    <location>
        <begin position="38"/>
        <end position="42"/>
    </location>
    <ligand>
        <name>substrate</name>
    </ligand>
</feature>
<dbReference type="PANTHER" id="PTHR10584:SF166">
    <property type="entry name" value="RIBOKINASE"/>
    <property type="match status" value="1"/>
</dbReference>
<comment type="catalytic activity">
    <reaction evidence="10">
        <text>2-deoxy-D-ribose + ATP = 2-deoxy-D-ribose 5-phosphate + ADP + H(+)</text>
        <dbReference type="Rhea" id="RHEA:30871"/>
        <dbReference type="ChEBI" id="CHEBI:15378"/>
        <dbReference type="ChEBI" id="CHEBI:30616"/>
        <dbReference type="ChEBI" id="CHEBI:62877"/>
        <dbReference type="ChEBI" id="CHEBI:90761"/>
        <dbReference type="ChEBI" id="CHEBI:456216"/>
        <dbReference type="EC" id="2.7.1.229"/>
    </reaction>
</comment>
<dbReference type="UniPathway" id="UPA00916">
    <property type="reaction ID" value="UER00889"/>
</dbReference>
<comment type="function">
    <text evidence="10">Catalyzes the ATP-dependent phosphorylation of 2-deoxy-D-ribose to 2-deoxy-D-ribose 5-phosphate (dRib-5P), allowing the use of deoxyribose as the sole carbon source.</text>
</comment>
<dbReference type="PANTHER" id="PTHR10584">
    <property type="entry name" value="SUGAR KINASE"/>
    <property type="match status" value="1"/>
</dbReference>
<evidence type="ECO:0000256" key="7">
    <source>
        <dbReference type="ARBA" id="ARBA00022842"/>
    </source>
</evidence>
<dbReference type="InterPro" id="IPR002139">
    <property type="entry name" value="Ribo/fructo_kinase"/>
</dbReference>
<accession>A0A1B3PZY0</accession>
<evidence type="ECO:0000256" key="2">
    <source>
        <dbReference type="ARBA" id="ARBA00022679"/>
    </source>
</evidence>
<keyword evidence="6 10" id="KW-0067">ATP-binding</keyword>
<dbReference type="InterPro" id="IPR029056">
    <property type="entry name" value="Ribokinase-like"/>
</dbReference>
<evidence type="ECO:0000256" key="3">
    <source>
        <dbReference type="ARBA" id="ARBA00022723"/>
    </source>
</evidence>
<protein>
    <recommendedName>
        <fullName evidence="10">Deoxyribokinase</fullName>
        <shortName evidence="10">dRK</shortName>
        <ecNumber evidence="10">2.7.1.229</ecNumber>
    </recommendedName>
    <alternativeName>
        <fullName evidence="10">ATP:2-deoxy-D-ribose 5-phosphotransferase</fullName>
    </alternativeName>
</protein>
<reference evidence="11 12" key="1">
    <citation type="submission" date="2017-07" db="EMBL/GenBank/DDBJ databases">
        <authorList>
            <person name="Sun Z.S."/>
            <person name="Albrecht U."/>
            <person name="Echele G."/>
            <person name="Lee C.C."/>
        </authorList>
    </citation>
    <scope>NUCLEOTIDE SEQUENCE [LARGE SCALE GENOMIC DNA]</scope>
    <source>
        <strain evidence="11 12">P16-029</strain>
    </source>
</reference>
<dbReference type="GO" id="GO:0046872">
    <property type="term" value="F:metal ion binding"/>
    <property type="evidence" value="ECO:0007669"/>
    <property type="project" value="UniProtKB-KW"/>
</dbReference>
<dbReference type="PRINTS" id="PR00990">
    <property type="entry name" value="RIBOKINASE"/>
</dbReference>
<feature type="binding site" evidence="10">
    <location>
        <position position="280"/>
    </location>
    <ligand>
        <name>ATP</name>
        <dbReference type="ChEBI" id="CHEBI:30616"/>
    </ligand>
</feature>
<keyword evidence="2 10" id="KW-0808">Transferase</keyword>
<comment type="subunit">
    <text evidence="10">Homodimer.</text>
</comment>
<feature type="binding site" evidence="10">
    <location>
        <begin position="10"/>
        <end position="12"/>
    </location>
    <ligand>
        <name>substrate</name>
    </ligand>
</feature>
<evidence type="ECO:0000313" key="11">
    <source>
        <dbReference type="EMBL" id="RFT46961.1"/>
    </source>
</evidence>
<evidence type="ECO:0000256" key="1">
    <source>
        <dbReference type="ARBA" id="ARBA00005380"/>
    </source>
</evidence>
<feature type="binding site" evidence="10">
    <location>
        <position position="256"/>
    </location>
    <ligand>
        <name>substrate</name>
    </ligand>
</feature>
<evidence type="ECO:0000256" key="6">
    <source>
        <dbReference type="ARBA" id="ARBA00022840"/>
    </source>
</evidence>
<dbReference type="GO" id="GO:0019303">
    <property type="term" value="P:D-ribose catabolic process"/>
    <property type="evidence" value="ECO:0007669"/>
    <property type="project" value="UniProtKB-UniPathway"/>
</dbReference>
<feature type="binding site" evidence="10">
    <location>
        <position position="252"/>
    </location>
    <ligand>
        <name>K(+)</name>
        <dbReference type="ChEBI" id="CHEBI:29103"/>
    </ligand>
</feature>
<proteinExistence type="inferred from homology"/>
<comment type="similarity">
    <text evidence="1">Belongs to the carbohydrate kinase pfkB family.</text>
</comment>
<gene>
    <name evidence="10" type="primary">deoK</name>
    <name evidence="11" type="ORF">CHT91_01225</name>
</gene>
<feature type="binding site" evidence="10">
    <location>
        <position position="141"/>
    </location>
    <ligand>
        <name>substrate</name>
    </ligand>
</feature>
<organism evidence="11 12">
    <name type="scientific">Cutibacterium avidum</name>
    <dbReference type="NCBI Taxonomy" id="33010"/>
    <lineage>
        <taxon>Bacteria</taxon>
        <taxon>Bacillati</taxon>
        <taxon>Actinomycetota</taxon>
        <taxon>Actinomycetes</taxon>
        <taxon>Propionibacteriales</taxon>
        <taxon>Propionibacteriaceae</taxon>
        <taxon>Cutibacterium</taxon>
    </lineage>
</organism>
<sequence>MSVAVVGSFMYDLMVDTPRQPRIGETLRGISFRQSVGGKGFNQAMAAAATNADVIMVGRLGDDSFGAEFRSAMHAAAIDDSHVKVSTTPGSGTGVGMPSVFPDGNNAIIIIPRANLEVSVEDVDDAAREITSADVLLLQLEIPVDSVVRAAEIAHEAGTKVILNPAPQRDLPPKIWEFVDLFVPNEGELLAFAESMGILGGSEDILDVAQRFADQVSVVVIVTLGDNGAAICDPNGTPRHVSGYRVKAVDSVGAGDTFCGALSAALSARMEIDEAIDFANAAAALSVTKRGSGTSAPAKTDVIQFMNDHTGAGARGGASC</sequence>
<dbReference type="Pfam" id="PF00294">
    <property type="entry name" value="PfkB"/>
    <property type="match status" value="1"/>
</dbReference>
<dbReference type="Gene3D" id="3.40.1190.20">
    <property type="match status" value="1"/>
</dbReference>
<evidence type="ECO:0000256" key="8">
    <source>
        <dbReference type="ARBA" id="ARBA00022958"/>
    </source>
</evidence>
<dbReference type="GO" id="GO:0005829">
    <property type="term" value="C:cytosol"/>
    <property type="evidence" value="ECO:0007669"/>
    <property type="project" value="TreeGrafter"/>
</dbReference>
<dbReference type="Proteomes" id="UP000259211">
    <property type="component" value="Unassembled WGS sequence"/>
</dbReference>
<dbReference type="SUPFAM" id="SSF53613">
    <property type="entry name" value="Ribokinase-like"/>
    <property type="match status" value="1"/>
</dbReference>
<comment type="similarity">
    <text evidence="10">Belongs to the carbohydrate kinase PfkB family. Deoxyribokinase subfamily.</text>
</comment>
<dbReference type="InterPro" id="IPR011877">
    <property type="entry name" value="Ribokinase"/>
</dbReference>
<evidence type="ECO:0000256" key="10">
    <source>
        <dbReference type="HAMAP-Rule" id="MF_01987"/>
    </source>
</evidence>